<evidence type="ECO:0000313" key="1">
    <source>
        <dbReference type="EMBL" id="KAJ1202958.1"/>
    </source>
</evidence>
<sequence>MHPGPPQWTPVCRSPPPLLRLTESREEPITSQLQHAALPFHKWPYFSHLLFVGIGTMGREKLKQASMAQLQ</sequence>
<dbReference type="EMBL" id="JANPWB010000003">
    <property type="protein sequence ID" value="KAJ1202958.1"/>
    <property type="molecule type" value="Genomic_DNA"/>
</dbReference>
<evidence type="ECO:0000313" key="2">
    <source>
        <dbReference type="Proteomes" id="UP001066276"/>
    </source>
</evidence>
<keyword evidence="2" id="KW-1185">Reference proteome</keyword>
<accession>A0AAV7VRK3</accession>
<dbReference type="Proteomes" id="UP001066276">
    <property type="component" value="Chromosome 2_1"/>
</dbReference>
<protein>
    <submittedName>
        <fullName evidence="1">Uncharacterized protein</fullName>
    </submittedName>
</protein>
<comment type="caution">
    <text evidence="1">The sequence shown here is derived from an EMBL/GenBank/DDBJ whole genome shotgun (WGS) entry which is preliminary data.</text>
</comment>
<reference evidence="1" key="1">
    <citation type="journal article" date="2022" name="bioRxiv">
        <title>Sequencing and chromosome-scale assembly of the giantPleurodeles waltlgenome.</title>
        <authorList>
            <person name="Brown T."/>
            <person name="Elewa A."/>
            <person name="Iarovenko S."/>
            <person name="Subramanian E."/>
            <person name="Araus A.J."/>
            <person name="Petzold A."/>
            <person name="Susuki M."/>
            <person name="Suzuki K.-i.T."/>
            <person name="Hayashi T."/>
            <person name="Toyoda A."/>
            <person name="Oliveira C."/>
            <person name="Osipova E."/>
            <person name="Leigh N.D."/>
            <person name="Simon A."/>
            <person name="Yun M.H."/>
        </authorList>
    </citation>
    <scope>NUCLEOTIDE SEQUENCE</scope>
    <source>
        <strain evidence="1">20211129_DDA</strain>
        <tissue evidence="1">Liver</tissue>
    </source>
</reference>
<organism evidence="1 2">
    <name type="scientific">Pleurodeles waltl</name>
    <name type="common">Iberian ribbed newt</name>
    <dbReference type="NCBI Taxonomy" id="8319"/>
    <lineage>
        <taxon>Eukaryota</taxon>
        <taxon>Metazoa</taxon>
        <taxon>Chordata</taxon>
        <taxon>Craniata</taxon>
        <taxon>Vertebrata</taxon>
        <taxon>Euteleostomi</taxon>
        <taxon>Amphibia</taxon>
        <taxon>Batrachia</taxon>
        <taxon>Caudata</taxon>
        <taxon>Salamandroidea</taxon>
        <taxon>Salamandridae</taxon>
        <taxon>Pleurodelinae</taxon>
        <taxon>Pleurodeles</taxon>
    </lineage>
</organism>
<proteinExistence type="predicted"/>
<gene>
    <name evidence="1" type="ORF">NDU88_006753</name>
</gene>
<name>A0AAV7VRK3_PLEWA</name>
<dbReference type="AlphaFoldDB" id="A0AAV7VRK3"/>